<dbReference type="InterPro" id="IPR051549">
    <property type="entry name" value="PEP_Utilizing_Enz"/>
</dbReference>
<feature type="domain" description="Pyruvate phosphate dikinase AMP/ATP-binding" evidence="2">
    <location>
        <begin position="59"/>
        <end position="266"/>
    </location>
</feature>
<reference evidence="7 8" key="2">
    <citation type="submission" date="2017-03" db="EMBL/GenBank/DDBJ databases">
        <authorList>
            <person name="Afonso C.L."/>
            <person name="Miller P.J."/>
            <person name="Scott M.A."/>
            <person name="Spackman E."/>
            <person name="Goraichik I."/>
            <person name="Dimitrov K.M."/>
            <person name="Suarez D.L."/>
            <person name="Swayne D.E."/>
        </authorList>
    </citation>
    <scope>NUCLEOTIDE SEQUENCE [LARGE SCALE GENOMIC DNA]</scope>
    <source>
        <strain evidence="4">6</strain>
        <strain evidence="8">6(3)</strain>
        <strain evidence="5">8</strain>
        <strain evidence="7">8(6)</strain>
    </source>
</reference>
<keyword evidence="5" id="KW-0418">Kinase</keyword>
<dbReference type="GO" id="GO:0008986">
    <property type="term" value="F:pyruvate, water dikinase activity"/>
    <property type="evidence" value="ECO:0007669"/>
    <property type="project" value="UniProtKB-EC"/>
</dbReference>
<dbReference type="EMBL" id="NRGQ01000022">
    <property type="protein sequence ID" value="PCC42144.1"/>
    <property type="molecule type" value="Genomic_DNA"/>
</dbReference>
<keyword evidence="5" id="KW-0808">Transferase</keyword>
<dbReference type="InterPro" id="IPR013815">
    <property type="entry name" value="ATP_grasp_subdomain_1"/>
</dbReference>
<dbReference type="GO" id="GO:0005524">
    <property type="term" value="F:ATP binding"/>
    <property type="evidence" value="ECO:0007669"/>
    <property type="project" value="InterPro"/>
</dbReference>
<dbReference type="RefSeq" id="WP_096178857.1">
    <property type="nucleotide sequence ID" value="NZ_CP025333.1"/>
</dbReference>
<organism evidence="5 7">
    <name type="scientific">Brevibacterium aurantiacum</name>
    <dbReference type="NCBI Taxonomy" id="273384"/>
    <lineage>
        <taxon>Bacteria</taxon>
        <taxon>Bacillati</taxon>
        <taxon>Actinomycetota</taxon>
        <taxon>Actinomycetes</taxon>
        <taxon>Micrococcales</taxon>
        <taxon>Brevibacteriaceae</taxon>
        <taxon>Brevibacterium</taxon>
    </lineage>
</organism>
<dbReference type="AlphaFoldDB" id="A0A2H1KE52"/>
<keyword evidence="5" id="KW-0670">Pyruvate</keyword>
<dbReference type="InterPro" id="IPR008279">
    <property type="entry name" value="PEP-util_enz_mobile_dom"/>
</dbReference>
<dbReference type="SUPFAM" id="SSF56059">
    <property type="entry name" value="Glutathione synthetase ATP-binding domain-like"/>
    <property type="match status" value="1"/>
</dbReference>
<evidence type="ECO:0000313" key="4">
    <source>
        <dbReference type="EMBL" id="SMX82497.1"/>
    </source>
</evidence>
<gene>
    <name evidence="4" type="ORF">BAURA63_01903</name>
    <name evidence="5" type="ORF">BAURA86_02682</name>
    <name evidence="3" type="ORF">CIK65_14445</name>
</gene>
<reference evidence="3 6" key="1">
    <citation type="journal article" date="2017" name="Elife">
        <title>Extensive horizontal gene transfer in cheese-associated bacteria.</title>
        <authorList>
            <person name="Bonham K.S."/>
            <person name="Wolfe B.E."/>
            <person name="Dutton R.J."/>
        </authorList>
    </citation>
    <scope>NUCLEOTIDE SEQUENCE [LARGE SCALE GENOMIC DNA]</scope>
    <source>
        <strain evidence="3 6">962_8</strain>
    </source>
</reference>
<sequence>MVRSLSNAHDALSGGKARSLARLLRAGLPVPDGFVVRADPSSASQRGEMVRDWIDQELSRLGDPVVAVRSSAADEDRADTSAAGMYDTVLGVRGTDDVCAAIASCRRSADSARVRDYRRRGGHSGVPMTGMAVLVQVLVEAEVAGVMFTPRSVGDPTRIESSWGLGPSVVNGGLTPDAFEVGSSGAITAAIGVKNVRTDTVEDHNGTKTTAVAEELQTSRTLDDETLLRLKSLGERASAVLGGPQDIEWAIADSAIWVVQSRPVTAALPALPVTRTASNTGQDISIGRHGNSDLAPEATLMGTPGAHGVVTAPARIVSGLSAFSDVKPGEVVICAYTDPSWTPLFSIAAGVITEVGGALSHAAIVAREYGIPAVLGVTSARARIVNGDLITMDGTAGTITIH</sequence>
<dbReference type="EMBL" id="FXYZ01000006">
    <property type="protein sequence ID" value="SMX82497.1"/>
    <property type="molecule type" value="Genomic_DNA"/>
</dbReference>
<evidence type="ECO:0000313" key="7">
    <source>
        <dbReference type="Proteomes" id="UP000234300"/>
    </source>
</evidence>
<accession>A0A2H1KE52</accession>
<dbReference type="Gene3D" id="3.50.30.10">
    <property type="entry name" value="Phosphohistidine domain"/>
    <property type="match status" value="1"/>
</dbReference>
<dbReference type="Gene3D" id="3.30.470.20">
    <property type="entry name" value="ATP-grasp fold, B domain"/>
    <property type="match status" value="1"/>
</dbReference>
<dbReference type="Proteomes" id="UP000218620">
    <property type="component" value="Unassembled WGS sequence"/>
</dbReference>
<evidence type="ECO:0000313" key="3">
    <source>
        <dbReference type="EMBL" id="PCC42144.1"/>
    </source>
</evidence>
<evidence type="ECO:0000313" key="6">
    <source>
        <dbReference type="Proteomes" id="UP000218620"/>
    </source>
</evidence>
<dbReference type="Proteomes" id="UP000234327">
    <property type="component" value="Unassembled WGS sequence"/>
</dbReference>
<name>A0A2H1KE52_BREAU</name>
<dbReference type="Pfam" id="PF01326">
    <property type="entry name" value="PPDK_N"/>
    <property type="match status" value="1"/>
</dbReference>
<accession>A0A2A3YSC0</accession>
<dbReference type="PANTHER" id="PTHR43615:SF1">
    <property type="entry name" value="PPDK_N DOMAIN-CONTAINING PROTEIN"/>
    <property type="match status" value="1"/>
</dbReference>
<evidence type="ECO:0000259" key="1">
    <source>
        <dbReference type="Pfam" id="PF00391"/>
    </source>
</evidence>
<dbReference type="SUPFAM" id="SSF52009">
    <property type="entry name" value="Phosphohistidine domain"/>
    <property type="match status" value="1"/>
</dbReference>
<dbReference type="Proteomes" id="UP000234300">
    <property type="component" value="Unassembled WGS sequence"/>
</dbReference>
<dbReference type="Pfam" id="PF00391">
    <property type="entry name" value="PEP-utilizers"/>
    <property type="match status" value="1"/>
</dbReference>
<evidence type="ECO:0000313" key="5">
    <source>
        <dbReference type="EMBL" id="SMX97824.1"/>
    </source>
</evidence>
<evidence type="ECO:0000313" key="8">
    <source>
        <dbReference type="Proteomes" id="UP000234327"/>
    </source>
</evidence>
<dbReference type="InterPro" id="IPR036637">
    <property type="entry name" value="Phosphohistidine_dom_sf"/>
</dbReference>
<protein>
    <submittedName>
        <fullName evidence="3">Pyruvate, phosphate dikinase</fullName>
    </submittedName>
    <submittedName>
        <fullName evidence="5">Pyruvate, water dikinase</fullName>
        <ecNumber evidence="5">2.7.9.2</ecNumber>
    </submittedName>
</protein>
<dbReference type="InterPro" id="IPR002192">
    <property type="entry name" value="PPDK_AMP/ATP-bd"/>
</dbReference>
<dbReference type="GeneID" id="60907076"/>
<dbReference type="PANTHER" id="PTHR43615">
    <property type="entry name" value="PHOSPHOENOLPYRUVATE SYNTHASE-RELATED"/>
    <property type="match status" value="1"/>
</dbReference>
<feature type="domain" description="PEP-utilising enzyme mobile" evidence="1">
    <location>
        <begin position="327"/>
        <end position="397"/>
    </location>
</feature>
<dbReference type="EC" id="2.7.9.2" evidence="5"/>
<dbReference type="EMBL" id="FXZI01000010">
    <property type="protein sequence ID" value="SMX97824.1"/>
    <property type="molecule type" value="Genomic_DNA"/>
</dbReference>
<proteinExistence type="predicted"/>
<dbReference type="Gene3D" id="3.30.1490.20">
    <property type="entry name" value="ATP-grasp fold, A domain"/>
    <property type="match status" value="1"/>
</dbReference>
<evidence type="ECO:0000259" key="2">
    <source>
        <dbReference type="Pfam" id="PF01326"/>
    </source>
</evidence>